<dbReference type="EMBL" id="JAPNUD010000005">
    <property type="protein sequence ID" value="MDA0639625.1"/>
    <property type="molecule type" value="Genomic_DNA"/>
</dbReference>
<dbReference type="PANTHER" id="PTHR38588:SF1">
    <property type="entry name" value="BLL0334 PROTEIN"/>
    <property type="match status" value="1"/>
</dbReference>
<dbReference type="PANTHER" id="PTHR38588">
    <property type="entry name" value="BLL0334 PROTEIN"/>
    <property type="match status" value="1"/>
</dbReference>
<dbReference type="Pfam" id="PF06240">
    <property type="entry name" value="COXG"/>
    <property type="match status" value="1"/>
</dbReference>
<protein>
    <submittedName>
        <fullName evidence="1">SRPBCC domain-containing protein</fullName>
    </submittedName>
</protein>
<dbReference type="InterPro" id="IPR010419">
    <property type="entry name" value="CO_DH_gsu"/>
</dbReference>
<keyword evidence="2" id="KW-1185">Reference proteome</keyword>
<sequence length="188" mass="19894">MKLEQSVVIDADAARVWALLCEPESAAGCVPGVRLDGRDDDGHHRGELTVSFGPTRVAFSGVAEIVMAPEDMSGTIVARGADRQGRSRASGTLRFRLVPGDGSVRLVSSADVAISGPLAGFAESGGRHVVEQLLAGMAANVSARLRDERPAPGTVRLSLREVLAAWLARFSRWPWRRGGGDSPTPEGR</sequence>
<accession>A0ABT4SRF0</accession>
<comment type="caution">
    <text evidence="1">The sequence shown here is derived from an EMBL/GenBank/DDBJ whole genome shotgun (WGS) entry which is preliminary data.</text>
</comment>
<reference evidence="1 2" key="1">
    <citation type="submission" date="2022-11" db="EMBL/GenBank/DDBJ databases">
        <title>Nonomuraea corallina sp. nov., a new species of the genus Nonomuraea isolated from sea side sediment in Thai sea.</title>
        <authorList>
            <person name="Ngamcharungchit C."/>
            <person name="Matsumoto A."/>
            <person name="Suriyachadkun C."/>
            <person name="Panbangred W."/>
            <person name="Inahashi Y."/>
            <person name="Intra B."/>
        </authorList>
    </citation>
    <scope>NUCLEOTIDE SEQUENCE [LARGE SCALE GENOMIC DNA]</scope>
    <source>
        <strain evidence="1 2">DSM 43553</strain>
    </source>
</reference>
<gene>
    <name evidence="1" type="ORF">OUY24_03205</name>
</gene>
<organism evidence="1 2">
    <name type="scientific">Nonomuraea ferruginea</name>
    <dbReference type="NCBI Taxonomy" id="46174"/>
    <lineage>
        <taxon>Bacteria</taxon>
        <taxon>Bacillati</taxon>
        <taxon>Actinomycetota</taxon>
        <taxon>Actinomycetes</taxon>
        <taxon>Streptosporangiales</taxon>
        <taxon>Streptosporangiaceae</taxon>
        <taxon>Nonomuraea</taxon>
    </lineage>
</organism>
<evidence type="ECO:0000313" key="1">
    <source>
        <dbReference type="EMBL" id="MDA0639625.1"/>
    </source>
</evidence>
<evidence type="ECO:0000313" key="2">
    <source>
        <dbReference type="Proteomes" id="UP001212498"/>
    </source>
</evidence>
<dbReference type="RefSeq" id="WP_271275100.1">
    <property type="nucleotide sequence ID" value="NZ_BAABFD010000005.1"/>
</dbReference>
<proteinExistence type="predicted"/>
<dbReference type="Gene3D" id="3.30.530.20">
    <property type="match status" value="1"/>
</dbReference>
<dbReference type="InterPro" id="IPR023393">
    <property type="entry name" value="START-like_dom_sf"/>
</dbReference>
<dbReference type="Proteomes" id="UP001212498">
    <property type="component" value="Unassembled WGS sequence"/>
</dbReference>
<dbReference type="SUPFAM" id="SSF55961">
    <property type="entry name" value="Bet v1-like"/>
    <property type="match status" value="1"/>
</dbReference>
<name>A0ABT4SRF0_9ACTN</name>